<dbReference type="InterPro" id="IPR014710">
    <property type="entry name" value="RmlC-like_jellyroll"/>
</dbReference>
<dbReference type="InterPro" id="IPR011051">
    <property type="entry name" value="RmlC_Cupin_sf"/>
</dbReference>
<evidence type="ECO:0000313" key="2">
    <source>
        <dbReference type="EMBL" id="MBD5778843.1"/>
    </source>
</evidence>
<gene>
    <name evidence="2" type="ORF">IEN85_05020</name>
</gene>
<reference evidence="2" key="1">
    <citation type="submission" date="2020-09" db="EMBL/GenBank/DDBJ databases">
        <title>Pelagicoccus enzymogenes sp. nov. with an EPS production, isolated from marine sediment.</title>
        <authorList>
            <person name="Feng X."/>
        </authorList>
    </citation>
    <scope>NUCLEOTIDE SEQUENCE</scope>
    <source>
        <strain evidence="2">NFK12</strain>
    </source>
</reference>
<protein>
    <submittedName>
        <fullName evidence="2">Cupin domain-containing protein</fullName>
    </submittedName>
</protein>
<dbReference type="Gene3D" id="2.60.120.10">
    <property type="entry name" value="Jelly Rolls"/>
    <property type="match status" value="1"/>
</dbReference>
<name>A0A927IGM7_9BACT</name>
<dbReference type="AlphaFoldDB" id="A0A927IGM7"/>
<evidence type="ECO:0000259" key="1">
    <source>
        <dbReference type="Pfam" id="PF07883"/>
    </source>
</evidence>
<evidence type="ECO:0000313" key="3">
    <source>
        <dbReference type="Proteomes" id="UP000622317"/>
    </source>
</evidence>
<feature type="domain" description="Cupin type-2" evidence="1">
    <location>
        <begin position="22"/>
        <end position="87"/>
    </location>
</feature>
<sequence length="130" mass="14277">MKFDITCLIPSSQTNGRSAVFREVVQPQVGPPLHTHTQQHEIFHIIDGTFLFQKDGEQVTLTAGGSICIPPGAVHSFKNVGDAPGTLHFELLDAGKSEAFFHRISTELDQIEDLPAFFAEHDLELMGPPL</sequence>
<dbReference type="Proteomes" id="UP000622317">
    <property type="component" value="Unassembled WGS sequence"/>
</dbReference>
<comment type="caution">
    <text evidence="2">The sequence shown here is derived from an EMBL/GenBank/DDBJ whole genome shotgun (WGS) entry which is preliminary data.</text>
</comment>
<accession>A0A927IGM7</accession>
<dbReference type="RefSeq" id="WP_191615971.1">
    <property type="nucleotide sequence ID" value="NZ_JACYFG010000006.1"/>
</dbReference>
<dbReference type="InterPro" id="IPR053146">
    <property type="entry name" value="QDO-like"/>
</dbReference>
<keyword evidence="3" id="KW-1185">Reference proteome</keyword>
<dbReference type="InterPro" id="IPR013096">
    <property type="entry name" value="Cupin_2"/>
</dbReference>
<proteinExistence type="predicted"/>
<dbReference type="SUPFAM" id="SSF51182">
    <property type="entry name" value="RmlC-like cupins"/>
    <property type="match status" value="1"/>
</dbReference>
<dbReference type="PANTHER" id="PTHR36440">
    <property type="entry name" value="PUTATIVE (AFU_ORTHOLOGUE AFUA_8G07350)-RELATED"/>
    <property type="match status" value="1"/>
</dbReference>
<dbReference type="EMBL" id="JACYFG010000006">
    <property type="protein sequence ID" value="MBD5778843.1"/>
    <property type="molecule type" value="Genomic_DNA"/>
</dbReference>
<dbReference type="PANTHER" id="PTHR36440:SF1">
    <property type="entry name" value="PUTATIVE (AFU_ORTHOLOGUE AFUA_8G07350)-RELATED"/>
    <property type="match status" value="1"/>
</dbReference>
<dbReference type="Pfam" id="PF07883">
    <property type="entry name" value="Cupin_2"/>
    <property type="match status" value="1"/>
</dbReference>
<organism evidence="2 3">
    <name type="scientific">Pelagicoccus enzymogenes</name>
    <dbReference type="NCBI Taxonomy" id="2773457"/>
    <lineage>
        <taxon>Bacteria</taxon>
        <taxon>Pseudomonadati</taxon>
        <taxon>Verrucomicrobiota</taxon>
        <taxon>Opitutia</taxon>
        <taxon>Puniceicoccales</taxon>
        <taxon>Pelagicoccaceae</taxon>
        <taxon>Pelagicoccus</taxon>
    </lineage>
</organism>